<dbReference type="Proteomes" id="UP000239156">
    <property type="component" value="Unassembled WGS sequence"/>
</dbReference>
<gene>
    <name evidence="1" type="ORF">PSTT_17111</name>
</gene>
<dbReference type="EMBL" id="PKSL01000476">
    <property type="protein sequence ID" value="POV93945.1"/>
    <property type="molecule type" value="Genomic_DNA"/>
</dbReference>
<dbReference type="AlphaFoldDB" id="A0A2S4U9I5"/>
<evidence type="ECO:0000313" key="2">
    <source>
        <dbReference type="Proteomes" id="UP000239156"/>
    </source>
</evidence>
<dbReference type="VEuPathDB" id="FungiDB:PSTT_17111"/>
<comment type="caution">
    <text evidence="1">The sequence shown here is derived from an EMBL/GenBank/DDBJ whole genome shotgun (WGS) entry which is preliminary data.</text>
</comment>
<proteinExistence type="predicted"/>
<protein>
    <submittedName>
        <fullName evidence="1">Uncharacterized protein</fullName>
    </submittedName>
</protein>
<name>A0A2S4U9I5_9BASI</name>
<feature type="non-terminal residue" evidence="1">
    <location>
        <position position="1"/>
    </location>
</feature>
<keyword evidence="2" id="KW-1185">Reference proteome</keyword>
<sequence>ATLNRQPTLEFKRTPFSGSYSSLILPHQLVTSHHTARLF</sequence>
<evidence type="ECO:0000313" key="1">
    <source>
        <dbReference type="EMBL" id="POV93945.1"/>
    </source>
</evidence>
<accession>A0A2S4U9I5</accession>
<reference evidence="1" key="1">
    <citation type="submission" date="2017-12" db="EMBL/GenBank/DDBJ databases">
        <title>Gene loss provides genomic basis for host adaptation in cereal stripe rust fungi.</title>
        <authorList>
            <person name="Xia C."/>
        </authorList>
    </citation>
    <scope>NUCLEOTIDE SEQUENCE [LARGE SCALE GENOMIC DNA]</scope>
    <source>
        <strain evidence="1">93-210</strain>
    </source>
</reference>
<feature type="non-terminal residue" evidence="1">
    <location>
        <position position="39"/>
    </location>
</feature>
<organism evidence="1 2">
    <name type="scientific">Puccinia striiformis</name>
    <dbReference type="NCBI Taxonomy" id="27350"/>
    <lineage>
        <taxon>Eukaryota</taxon>
        <taxon>Fungi</taxon>
        <taxon>Dikarya</taxon>
        <taxon>Basidiomycota</taxon>
        <taxon>Pucciniomycotina</taxon>
        <taxon>Pucciniomycetes</taxon>
        <taxon>Pucciniales</taxon>
        <taxon>Pucciniaceae</taxon>
        <taxon>Puccinia</taxon>
    </lineage>
</organism>